<protein>
    <submittedName>
        <fullName evidence="3">Lon protease 2</fullName>
        <ecNumber evidence="3">3.4.21.53</ecNumber>
    </submittedName>
</protein>
<dbReference type="SUPFAM" id="SSF88697">
    <property type="entry name" value="PUA domain-like"/>
    <property type="match status" value="1"/>
</dbReference>
<dbReference type="InterPro" id="IPR046336">
    <property type="entry name" value="Lon_prtase_N_sf"/>
</dbReference>
<dbReference type="EC" id="3.4.21.53" evidence="3"/>
<dbReference type="PANTHER" id="PTHR46732">
    <property type="entry name" value="ATP-DEPENDENT PROTEASE LA (LON) DOMAIN PROTEIN"/>
    <property type="match status" value="1"/>
</dbReference>
<accession>A0A518K6H5</accession>
<evidence type="ECO:0000313" key="4">
    <source>
        <dbReference type="Proteomes" id="UP000316426"/>
    </source>
</evidence>
<dbReference type="InterPro" id="IPR003111">
    <property type="entry name" value="Lon_prtase_N"/>
</dbReference>
<dbReference type="GO" id="GO:0004252">
    <property type="term" value="F:serine-type endopeptidase activity"/>
    <property type="evidence" value="ECO:0007669"/>
    <property type="project" value="UniProtKB-EC"/>
</dbReference>
<dbReference type="InterPro" id="IPR015947">
    <property type="entry name" value="PUA-like_sf"/>
</dbReference>
<feature type="domain" description="Lon N-terminal" evidence="2">
    <location>
        <begin position="18"/>
        <end position="214"/>
    </location>
</feature>
<evidence type="ECO:0000259" key="2">
    <source>
        <dbReference type="PROSITE" id="PS51787"/>
    </source>
</evidence>
<dbReference type="PANTHER" id="PTHR46732:SF8">
    <property type="entry name" value="ATP-DEPENDENT PROTEASE LA (LON) DOMAIN PROTEIN"/>
    <property type="match status" value="1"/>
</dbReference>
<dbReference type="Pfam" id="PF02190">
    <property type="entry name" value="LON_substr_bdg"/>
    <property type="match status" value="1"/>
</dbReference>
<dbReference type="SMART" id="SM00464">
    <property type="entry name" value="LON"/>
    <property type="match status" value="1"/>
</dbReference>
<reference evidence="3 4" key="1">
    <citation type="submission" date="2019-02" db="EMBL/GenBank/DDBJ databases">
        <title>Deep-cultivation of Planctomycetes and their phenomic and genomic characterization uncovers novel biology.</title>
        <authorList>
            <person name="Wiegand S."/>
            <person name="Jogler M."/>
            <person name="Boedeker C."/>
            <person name="Pinto D."/>
            <person name="Vollmers J."/>
            <person name="Rivas-Marin E."/>
            <person name="Kohn T."/>
            <person name="Peeters S.H."/>
            <person name="Heuer A."/>
            <person name="Rast P."/>
            <person name="Oberbeckmann S."/>
            <person name="Bunk B."/>
            <person name="Jeske O."/>
            <person name="Meyerdierks A."/>
            <person name="Storesund J.E."/>
            <person name="Kallscheuer N."/>
            <person name="Luecker S."/>
            <person name="Lage O.M."/>
            <person name="Pohl T."/>
            <person name="Merkel B.J."/>
            <person name="Hornburger P."/>
            <person name="Mueller R.-W."/>
            <person name="Bruemmer F."/>
            <person name="Labrenz M."/>
            <person name="Spormann A.M."/>
            <person name="Op den Camp H."/>
            <person name="Overmann J."/>
            <person name="Amann R."/>
            <person name="Jetten M.S.M."/>
            <person name="Mascher T."/>
            <person name="Medema M.H."/>
            <person name="Devos D.P."/>
            <person name="Kaster A.-K."/>
            <person name="Ovreas L."/>
            <person name="Rohde M."/>
            <person name="Galperin M.Y."/>
            <person name="Jogler C."/>
        </authorList>
    </citation>
    <scope>NUCLEOTIDE SEQUENCE [LARGE SCALE GENOMIC DNA]</scope>
    <source>
        <strain evidence="3 4">Spa11</strain>
    </source>
</reference>
<dbReference type="AlphaFoldDB" id="A0A518K6H5"/>
<dbReference type="Gene3D" id="2.30.130.40">
    <property type="entry name" value="LON domain-like"/>
    <property type="match status" value="1"/>
</dbReference>
<dbReference type="EMBL" id="CP036349">
    <property type="protein sequence ID" value="QDV73391.1"/>
    <property type="molecule type" value="Genomic_DNA"/>
</dbReference>
<dbReference type="PROSITE" id="PS51787">
    <property type="entry name" value="LON_N"/>
    <property type="match status" value="1"/>
</dbReference>
<proteinExistence type="predicted"/>
<dbReference type="Proteomes" id="UP000316426">
    <property type="component" value="Chromosome"/>
</dbReference>
<feature type="region of interest" description="Disordered" evidence="1">
    <location>
        <begin position="216"/>
        <end position="238"/>
    </location>
</feature>
<keyword evidence="3" id="KW-0378">Hydrolase</keyword>
<dbReference type="GO" id="GO:0006508">
    <property type="term" value="P:proteolysis"/>
    <property type="evidence" value="ECO:0007669"/>
    <property type="project" value="UniProtKB-KW"/>
</dbReference>
<dbReference type="RefSeq" id="WP_145110301.1">
    <property type="nucleotide sequence ID" value="NZ_CP036349.1"/>
</dbReference>
<sequence length="238" mass="25991">MTSPLDLEFDPQRFDGVARLFPLPAPSLYPRVIQPLHVFEERYLELMRDALDSDGLIAMAVLKPGWEIDYASRPPVEPVACLGKIVTHHRLDDGRYNVLLAGVSRIRVYDELEPPLAFRRARAELVEETEPAAGHPVGVDLHKRLVEAFRAALPHGVPPEPLQRVFEEDTPLSLLADLAAYTLPLPRDVKQAALAEFDAAKRAALVIGAIDAGAVGRRPSGNGSDGDAAGFPPPFSEN</sequence>
<dbReference type="KEGG" id="bmei:Spa11_15870"/>
<evidence type="ECO:0000256" key="1">
    <source>
        <dbReference type="SAM" id="MobiDB-lite"/>
    </source>
</evidence>
<evidence type="ECO:0000313" key="3">
    <source>
        <dbReference type="EMBL" id="QDV73391.1"/>
    </source>
</evidence>
<keyword evidence="4" id="KW-1185">Reference proteome</keyword>
<gene>
    <name evidence="3" type="primary">lon2</name>
    <name evidence="3" type="ORF">Spa11_15870</name>
</gene>
<keyword evidence="3" id="KW-0645">Protease</keyword>
<name>A0A518K6H5_9BACT</name>
<organism evidence="3 4">
    <name type="scientific">Botrimarina mediterranea</name>
    <dbReference type="NCBI Taxonomy" id="2528022"/>
    <lineage>
        <taxon>Bacteria</taxon>
        <taxon>Pseudomonadati</taxon>
        <taxon>Planctomycetota</taxon>
        <taxon>Planctomycetia</taxon>
        <taxon>Pirellulales</taxon>
        <taxon>Lacipirellulaceae</taxon>
        <taxon>Botrimarina</taxon>
    </lineage>
</organism>